<evidence type="ECO:0000313" key="3">
    <source>
        <dbReference type="EMBL" id="KAJ7361153.1"/>
    </source>
</evidence>
<dbReference type="InterPro" id="IPR057326">
    <property type="entry name" value="KR_dom"/>
</dbReference>
<feature type="domain" description="Ketoreductase" evidence="2">
    <location>
        <begin position="2"/>
        <end position="213"/>
    </location>
</feature>
<dbReference type="Gene3D" id="3.40.50.720">
    <property type="entry name" value="NAD(P)-binding Rossmann-like Domain"/>
    <property type="match status" value="2"/>
</dbReference>
<dbReference type="InterPro" id="IPR002347">
    <property type="entry name" value="SDR_fam"/>
</dbReference>
<proteinExistence type="predicted"/>
<dbReference type="PANTHER" id="PTHR45458">
    <property type="entry name" value="SHORT-CHAIN DEHYDROGENASE/REDUCTASE SDR"/>
    <property type="match status" value="1"/>
</dbReference>
<accession>A0AAD7AKA3</accession>
<dbReference type="Proteomes" id="UP001218218">
    <property type="component" value="Unassembled WGS sequence"/>
</dbReference>
<dbReference type="SUPFAM" id="SSF51735">
    <property type="entry name" value="NAD(P)-binding Rossmann-fold domains"/>
    <property type="match status" value="2"/>
</dbReference>
<dbReference type="InterPro" id="IPR036291">
    <property type="entry name" value="NAD(P)-bd_dom_sf"/>
</dbReference>
<gene>
    <name evidence="3" type="ORF">DFH08DRAFT_767922</name>
</gene>
<dbReference type="PRINTS" id="PR00081">
    <property type="entry name" value="GDHRDH"/>
</dbReference>
<dbReference type="GO" id="GO:0016616">
    <property type="term" value="F:oxidoreductase activity, acting on the CH-OH group of donors, NAD or NADP as acceptor"/>
    <property type="evidence" value="ECO:0007669"/>
    <property type="project" value="TreeGrafter"/>
</dbReference>
<evidence type="ECO:0000313" key="4">
    <source>
        <dbReference type="Proteomes" id="UP001218218"/>
    </source>
</evidence>
<dbReference type="PANTHER" id="PTHR45458:SF3">
    <property type="entry name" value="CHAIN DEHYDROGENASE (ATSC), PUTATIVE-RELATED"/>
    <property type="match status" value="1"/>
</dbReference>
<evidence type="ECO:0000259" key="2">
    <source>
        <dbReference type="SMART" id="SM00822"/>
    </source>
</evidence>
<comment type="caution">
    <text evidence="3">The sequence shown here is derived from an EMBL/GenBank/DDBJ whole genome shotgun (WGS) entry which is preliminary data.</text>
</comment>
<dbReference type="InterPro" id="IPR052184">
    <property type="entry name" value="SDR_enzymes"/>
</dbReference>
<name>A0AAD7AKA3_9AGAR</name>
<keyword evidence="1" id="KW-0521">NADP</keyword>
<evidence type="ECO:0000256" key="1">
    <source>
        <dbReference type="ARBA" id="ARBA00022857"/>
    </source>
</evidence>
<sequence>MSSYVITGASRGIGLEFVRQLSTNSENKVFALVRNKATATKLKSLARNNITILEADVTDGKALQLAAAEVSKATDNKLDYLINNAGSSTDPGLTLDQFPSPEAVEKDLVENFKSNAVSVVHSTNAFLPLLKNGSAKRVLTLGSGLGDLDLTLTWGVTSRAGYSIAKAALNLVVAKYAAQYKAEGFVFLCISPGVVDTSADATSEPSAGTVAENTSLFKATAIPPNFKGPITPEESVRLQLEVFNRWTVEETGAFVSQHGNKQWLEFVRQLSANSENKVFALVRNKATAIKLKDLARNNITILEADVTDGKALQFAAAEVSKATDNKLDYLINNAGSSTDPGLTLDQFPSPEAVEKDLVENFKSNAVSVVHSTNAFLPLLKNGSTKRVLTLGSGLGDLDLTLTWGTTSRPSYSIAKAALNLVVAKYAAQYKAEGFVFLCISPGVVDTSADATSEPSAGTVAENTSLFKAIATIPNFKGPITPEESVRLQLELLNRWTVEETGAFVSQHGNKEWI</sequence>
<protein>
    <submittedName>
        <fullName evidence="3">NAD(P)-binding protein</fullName>
    </submittedName>
</protein>
<reference evidence="3" key="1">
    <citation type="submission" date="2023-03" db="EMBL/GenBank/DDBJ databases">
        <title>Massive genome expansion in bonnet fungi (Mycena s.s.) driven by repeated elements and novel gene families across ecological guilds.</title>
        <authorList>
            <consortium name="Lawrence Berkeley National Laboratory"/>
            <person name="Harder C.B."/>
            <person name="Miyauchi S."/>
            <person name="Viragh M."/>
            <person name="Kuo A."/>
            <person name="Thoen E."/>
            <person name="Andreopoulos B."/>
            <person name="Lu D."/>
            <person name="Skrede I."/>
            <person name="Drula E."/>
            <person name="Henrissat B."/>
            <person name="Morin E."/>
            <person name="Kohler A."/>
            <person name="Barry K."/>
            <person name="LaButti K."/>
            <person name="Morin E."/>
            <person name="Salamov A."/>
            <person name="Lipzen A."/>
            <person name="Mereny Z."/>
            <person name="Hegedus B."/>
            <person name="Baldrian P."/>
            <person name="Stursova M."/>
            <person name="Weitz H."/>
            <person name="Taylor A."/>
            <person name="Grigoriev I.V."/>
            <person name="Nagy L.G."/>
            <person name="Martin F."/>
            <person name="Kauserud H."/>
        </authorList>
    </citation>
    <scope>NUCLEOTIDE SEQUENCE</scope>
    <source>
        <strain evidence="3">CBHHK002</strain>
    </source>
</reference>
<dbReference type="AlphaFoldDB" id="A0AAD7AKA3"/>
<dbReference type="InterPro" id="IPR020904">
    <property type="entry name" value="Sc_DH/Rdtase_CS"/>
</dbReference>
<dbReference type="Pfam" id="PF00106">
    <property type="entry name" value="adh_short"/>
    <property type="match status" value="2"/>
</dbReference>
<organism evidence="3 4">
    <name type="scientific">Mycena albidolilacea</name>
    <dbReference type="NCBI Taxonomy" id="1033008"/>
    <lineage>
        <taxon>Eukaryota</taxon>
        <taxon>Fungi</taxon>
        <taxon>Dikarya</taxon>
        <taxon>Basidiomycota</taxon>
        <taxon>Agaricomycotina</taxon>
        <taxon>Agaricomycetes</taxon>
        <taxon>Agaricomycetidae</taxon>
        <taxon>Agaricales</taxon>
        <taxon>Marasmiineae</taxon>
        <taxon>Mycenaceae</taxon>
        <taxon>Mycena</taxon>
    </lineage>
</organism>
<keyword evidence="4" id="KW-1185">Reference proteome</keyword>
<dbReference type="EMBL" id="JARIHO010000005">
    <property type="protein sequence ID" value="KAJ7361153.1"/>
    <property type="molecule type" value="Genomic_DNA"/>
</dbReference>
<dbReference type="PROSITE" id="PS00061">
    <property type="entry name" value="ADH_SHORT"/>
    <property type="match status" value="2"/>
</dbReference>
<dbReference type="SMART" id="SM00822">
    <property type="entry name" value="PKS_KR"/>
    <property type="match status" value="1"/>
</dbReference>